<name>A0A7R8ZF65_TIMDO</name>
<evidence type="ECO:0000256" key="1">
    <source>
        <dbReference type="SAM" id="MobiDB-lite"/>
    </source>
</evidence>
<organism evidence="2">
    <name type="scientific">Timema douglasi</name>
    <name type="common">Walking stick</name>
    <dbReference type="NCBI Taxonomy" id="61478"/>
    <lineage>
        <taxon>Eukaryota</taxon>
        <taxon>Metazoa</taxon>
        <taxon>Ecdysozoa</taxon>
        <taxon>Arthropoda</taxon>
        <taxon>Hexapoda</taxon>
        <taxon>Insecta</taxon>
        <taxon>Pterygota</taxon>
        <taxon>Neoptera</taxon>
        <taxon>Polyneoptera</taxon>
        <taxon>Phasmatodea</taxon>
        <taxon>Timematodea</taxon>
        <taxon>Timematoidea</taxon>
        <taxon>Timematidae</taxon>
        <taxon>Timema</taxon>
    </lineage>
</organism>
<proteinExistence type="predicted"/>
<accession>A0A7R8ZF65</accession>
<evidence type="ECO:0000313" key="2">
    <source>
        <dbReference type="EMBL" id="CAD7204301.1"/>
    </source>
</evidence>
<reference evidence="2" key="1">
    <citation type="submission" date="2020-11" db="EMBL/GenBank/DDBJ databases">
        <authorList>
            <person name="Tran Van P."/>
        </authorList>
    </citation>
    <scope>NUCLEOTIDE SEQUENCE</scope>
</reference>
<dbReference type="EMBL" id="OA572012">
    <property type="protein sequence ID" value="CAD7204301.1"/>
    <property type="molecule type" value="Genomic_DNA"/>
</dbReference>
<feature type="region of interest" description="Disordered" evidence="1">
    <location>
        <begin position="31"/>
        <end position="56"/>
    </location>
</feature>
<dbReference type="AlphaFoldDB" id="A0A7R8ZF65"/>
<sequence>MHPLLFWADLDTLDRLILILEAGNGVTVLSPPLASSPPHHTARAPPPNPGDGARTPAAMRETGIVAAATVGPSSAAQPGFSGSVNQVGGALSDGIPLRVVEERIKQLRRFFYTGRELTVHLGAPASDRDALSWLEEQITNLLHRLKDHGVSADDHVGFLLSSTDSTLSPVYVSFRRADQLDARAVLDNVGRVLQSNTMFLSTAPLYVKLSHFKEPRGIGNHKCDKFSPAITYSRNNKGIITIQNGDTLCLARALVVAKAMCDNKREPG</sequence>
<protein>
    <submittedName>
        <fullName evidence="2">Uncharacterized protein</fullName>
    </submittedName>
</protein>
<gene>
    <name evidence="2" type="ORF">TDIB3V08_LOCUS10460</name>
</gene>